<dbReference type="AlphaFoldDB" id="A0A8M1K4L7"/>
<evidence type="ECO:0000256" key="1">
    <source>
        <dbReference type="ARBA" id="ARBA00022741"/>
    </source>
</evidence>
<evidence type="ECO:0000259" key="3">
    <source>
        <dbReference type="PROSITE" id="PS51720"/>
    </source>
</evidence>
<keyword evidence="2" id="KW-0342">GTP-binding</keyword>
<dbReference type="KEGG" id="char:122128570"/>
<evidence type="ECO:0000313" key="5">
    <source>
        <dbReference type="RefSeq" id="XP_042558741.1"/>
    </source>
</evidence>
<name>A0A8M1K4L7_CLUHA</name>
<dbReference type="GO" id="GO:0005525">
    <property type="term" value="F:GTP binding"/>
    <property type="evidence" value="ECO:0007669"/>
    <property type="project" value="UniProtKB-KW"/>
</dbReference>
<dbReference type="GeneID" id="122128570"/>
<dbReference type="InterPro" id="IPR045058">
    <property type="entry name" value="GIMA/IAN/Toc"/>
</dbReference>
<gene>
    <name evidence="5" type="primary">LOC122128570</name>
</gene>
<dbReference type="OrthoDB" id="8954335at2759"/>
<evidence type="ECO:0000313" key="4">
    <source>
        <dbReference type="Proteomes" id="UP000515152"/>
    </source>
</evidence>
<reference evidence="5" key="1">
    <citation type="submission" date="2025-08" db="UniProtKB">
        <authorList>
            <consortium name="RefSeq"/>
        </authorList>
    </citation>
    <scope>IDENTIFICATION</scope>
</reference>
<keyword evidence="1" id="KW-0547">Nucleotide-binding</keyword>
<sequence length="201" mass="22620">MDPDLTIVLLGKTGVGKSASGNTILGQAAFESKSSLQPVTTRIFEVTGQVFWKQISVIDTPGILGSEELIKTYCQELQQSYRPHLFLVVFSIRWFSEENQKAVEAAVRVLGPQSFRKSYLLFTGVNTLNDRPLDDCIREGDGGPLQNAVERFERRYHQFNNQSAGREQVRELLEKSGHLRSLQQLSSPGTRFTYTVFSDSQ</sequence>
<dbReference type="PROSITE" id="PS51720">
    <property type="entry name" value="G_AIG1"/>
    <property type="match status" value="1"/>
</dbReference>
<accession>A0A8M1K4L7</accession>
<proteinExistence type="predicted"/>
<dbReference type="Pfam" id="PF04548">
    <property type="entry name" value="AIG1"/>
    <property type="match status" value="1"/>
</dbReference>
<keyword evidence="4" id="KW-1185">Reference proteome</keyword>
<organism evidence="4 5">
    <name type="scientific">Clupea harengus</name>
    <name type="common">Atlantic herring</name>
    <dbReference type="NCBI Taxonomy" id="7950"/>
    <lineage>
        <taxon>Eukaryota</taxon>
        <taxon>Metazoa</taxon>
        <taxon>Chordata</taxon>
        <taxon>Craniata</taxon>
        <taxon>Vertebrata</taxon>
        <taxon>Euteleostomi</taxon>
        <taxon>Actinopterygii</taxon>
        <taxon>Neopterygii</taxon>
        <taxon>Teleostei</taxon>
        <taxon>Clupei</taxon>
        <taxon>Clupeiformes</taxon>
        <taxon>Clupeoidei</taxon>
        <taxon>Clupeidae</taxon>
        <taxon>Clupea</taxon>
    </lineage>
</organism>
<dbReference type="RefSeq" id="XP_042558741.1">
    <property type="nucleotide sequence ID" value="XM_042702807.1"/>
</dbReference>
<evidence type="ECO:0000256" key="2">
    <source>
        <dbReference type="ARBA" id="ARBA00023134"/>
    </source>
</evidence>
<dbReference type="InterPro" id="IPR006703">
    <property type="entry name" value="G_AIG1"/>
</dbReference>
<dbReference type="PANTHER" id="PTHR10903">
    <property type="entry name" value="GTPASE, IMAP FAMILY MEMBER-RELATED"/>
    <property type="match status" value="1"/>
</dbReference>
<dbReference type="PANTHER" id="PTHR10903:SF170">
    <property type="entry name" value="GTPASE IMAP FAMILY MEMBER 7"/>
    <property type="match status" value="1"/>
</dbReference>
<feature type="domain" description="AIG1-type G" evidence="3">
    <location>
        <begin position="2"/>
        <end position="201"/>
    </location>
</feature>
<protein>
    <submittedName>
        <fullName evidence="5">GTPase IMAP family member 9-like</fullName>
    </submittedName>
</protein>
<dbReference type="Proteomes" id="UP000515152">
    <property type="component" value="Chromosome 20"/>
</dbReference>